<comment type="caution">
    <text evidence="1">The sequence shown here is derived from an EMBL/GenBank/DDBJ whole genome shotgun (WGS) entry which is preliminary data.</text>
</comment>
<dbReference type="PANTHER" id="PTHR33377">
    <property type="entry name" value="OS10G0134700 PROTEIN-RELATED"/>
    <property type="match status" value="1"/>
</dbReference>
<dbReference type="Proteomes" id="UP000604825">
    <property type="component" value="Unassembled WGS sequence"/>
</dbReference>
<gene>
    <name evidence="1" type="ORF">NCGR_LOCUS13909</name>
</gene>
<sequence length="460" mass="52029">MARMVASAFVQETVSRVTSYLFSKLDDKVEASRGHYAERLEMAHTELELALERSARMPITDVSLLRRRKLLERAFEDCEYLLHRCSKQQATDISEMEQPATNSFTKRIAQVTQSSISSYFAGFCKDSTGCSDVRRFEWLAECANRFLKDVESGCSPQRCMFSNPLVRKLLQGKNLQYNKVQESILRRVHIWPMCVEGRGVEAALEFLYEDCKMPTRSFALALMLQLSESTDIVGTAIRCLQSFTSSMKHTAEAVMGEITRLPLQDISDSGTFAPCFSMQDLCNKDTQFWRRDALCCKPKGCAESNTPSELSSTFPEQLILVHVECYVLASECTNLHNKKGDGAVKNVVGDWPALKLGVGFAPHFFQDSMPGTTAFEIIEGKALPLICDSLQQMDETVRSKAIDHYICQPDQMAYRMAWCPGHGAAYFIVRKSGPRTASVSKSNNRLRIQRAVKRRRFERE</sequence>
<accession>A0A811NDR1</accession>
<evidence type="ECO:0000313" key="2">
    <source>
        <dbReference type="Proteomes" id="UP000604825"/>
    </source>
</evidence>
<protein>
    <submittedName>
        <fullName evidence="1">Uncharacterized protein</fullName>
    </submittedName>
</protein>
<dbReference type="OrthoDB" id="655353at2759"/>
<dbReference type="EMBL" id="CAJGYO010000003">
    <property type="protein sequence ID" value="CAD6220444.1"/>
    <property type="molecule type" value="Genomic_DNA"/>
</dbReference>
<evidence type="ECO:0000313" key="1">
    <source>
        <dbReference type="EMBL" id="CAD6220444.1"/>
    </source>
</evidence>
<dbReference type="AlphaFoldDB" id="A0A811NDR1"/>
<dbReference type="InterPro" id="IPR013181">
    <property type="entry name" value="DUF1719"/>
</dbReference>
<organism evidence="1 2">
    <name type="scientific">Miscanthus lutarioriparius</name>
    <dbReference type="NCBI Taxonomy" id="422564"/>
    <lineage>
        <taxon>Eukaryota</taxon>
        <taxon>Viridiplantae</taxon>
        <taxon>Streptophyta</taxon>
        <taxon>Embryophyta</taxon>
        <taxon>Tracheophyta</taxon>
        <taxon>Spermatophyta</taxon>
        <taxon>Magnoliopsida</taxon>
        <taxon>Liliopsida</taxon>
        <taxon>Poales</taxon>
        <taxon>Poaceae</taxon>
        <taxon>PACMAD clade</taxon>
        <taxon>Panicoideae</taxon>
        <taxon>Andropogonodae</taxon>
        <taxon>Andropogoneae</taxon>
        <taxon>Saccharinae</taxon>
        <taxon>Miscanthus</taxon>
    </lineage>
</organism>
<reference evidence="1" key="1">
    <citation type="submission" date="2020-10" db="EMBL/GenBank/DDBJ databases">
        <authorList>
            <person name="Han B."/>
            <person name="Lu T."/>
            <person name="Zhao Q."/>
            <person name="Huang X."/>
            <person name="Zhao Y."/>
        </authorList>
    </citation>
    <scope>NUCLEOTIDE SEQUENCE</scope>
</reference>
<name>A0A811NDR1_9POAL</name>
<keyword evidence="2" id="KW-1185">Reference proteome</keyword>
<dbReference type="Pfam" id="PF08224">
    <property type="entry name" value="DUF1719"/>
    <property type="match status" value="1"/>
</dbReference>
<proteinExistence type="predicted"/>
<dbReference type="SMART" id="SM01157">
    <property type="entry name" value="DUF1719"/>
    <property type="match status" value="1"/>
</dbReference>
<dbReference type="PANTHER" id="PTHR33377:SF4">
    <property type="entry name" value="OS07G0285800 PROTEIN"/>
    <property type="match status" value="1"/>
</dbReference>